<dbReference type="AlphaFoldDB" id="A0A4V3I3P9"/>
<evidence type="ECO:0000256" key="1">
    <source>
        <dbReference type="SAM" id="MobiDB-lite"/>
    </source>
</evidence>
<proteinExistence type="predicted"/>
<dbReference type="Proteomes" id="UP000295604">
    <property type="component" value="Unassembled WGS sequence"/>
</dbReference>
<dbReference type="PANTHER" id="PTHR38795:SF1">
    <property type="entry name" value="DUF6604 DOMAIN-CONTAINING PROTEIN"/>
    <property type="match status" value="1"/>
</dbReference>
<feature type="region of interest" description="Disordered" evidence="1">
    <location>
        <begin position="188"/>
        <end position="237"/>
    </location>
</feature>
<evidence type="ECO:0000313" key="3">
    <source>
        <dbReference type="EMBL" id="TEA19649.1"/>
    </source>
</evidence>
<dbReference type="PANTHER" id="PTHR38795">
    <property type="entry name" value="DUF6604 DOMAIN-CONTAINING PROTEIN"/>
    <property type="match status" value="1"/>
</dbReference>
<feature type="compositionally biased region" description="Basic residues" evidence="1">
    <location>
        <begin position="210"/>
        <end position="229"/>
    </location>
</feature>
<dbReference type="InterPro" id="IPR016864">
    <property type="entry name" value="UCP028035"/>
</dbReference>
<evidence type="ECO:0000313" key="4">
    <source>
        <dbReference type="Proteomes" id="UP000295604"/>
    </source>
</evidence>
<feature type="domain" description="DUF6604" evidence="2">
    <location>
        <begin position="27"/>
        <end position="318"/>
    </location>
</feature>
<keyword evidence="4" id="KW-1185">Reference proteome</keyword>
<dbReference type="Pfam" id="PF20253">
    <property type="entry name" value="DUF6604"/>
    <property type="match status" value="1"/>
</dbReference>
<dbReference type="EMBL" id="QAPF01000044">
    <property type="protein sequence ID" value="TEA19649.1"/>
    <property type="molecule type" value="Genomic_DNA"/>
</dbReference>
<gene>
    <name evidence="3" type="ORF">C8034_v009296</name>
</gene>
<dbReference type="InterPro" id="IPR046539">
    <property type="entry name" value="DUF6604"/>
</dbReference>
<comment type="caution">
    <text evidence="3">The sequence shown here is derived from an EMBL/GenBank/DDBJ whole genome shotgun (WGS) entry which is preliminary data.</text>
</comment>
<sequence length="1001" mass="113785">MASRSDHGLLPEELSDPSAAQDSYLAYKKRTNQFVVEMITKAKFILRTQPTTEDDFELLKQMTRTGTMNVAALVALAELISRHTDAVYMSGATFRMLLSIIQSRKAQHTAFVDHLSIFPDAEIQRSNDSHKHFIDTLIKVFTILGGNAWLDQQMAFNNLTTNVTHERDVEEVKEIIFSNKFASLKLDHGEDNVESDSDSDTSTLGPALPKKSKKRRGKGKKKQKKKKKGLKQDAKQNKVARLEADEVSLDSYRILEEDDDLMTSYVTAVCAFKNEWLQTRSYITDTWHEVAFEDLNGAVAGAVSNLAVAKVKHTEAAISLDFPANGSYHDMIKSLTNGDPKKFQLLAEAKKTLSSHSCTDEVDIKEQLMIYAYDDLVDFISDFQKCRNGKPSKKMKKELGAWDPDLDLQAATKQQRLEWRRTFTINWLYDLVNVYTSMAQRERGRNCLNEEMDWSVGSRWGKLRFVFGLTEFASDITTFATQKNRSDFRRAILPHHVFQLQCIVDATAVGRGWISCTHGGHHMEKPPTCQHTLKFINTFLGDMEDADMDDADVDDTDMSDPDLEPTGYLVALKALECMLKHDEHTIVDGHLMTLVRYAEWFCTCLGSSMLAEEAECLPPSRFKETDPNGLWEFSPYLCGVGLAEGLQMAFNVQLIMWDNMLEPWMMLQLQNMMVVKGHLQKPLVIYNKILTLFEEPVFQDNKPPPGPDVDFNKPFTAMTRAFRKNRTAAFKMQRSLSIKDRTMGCAAADSNIIFKVKTPLTLYHDAGWNPSRIPDKHLHPRSALAAVRLTQTKEVTNPVTGETEFEETELVRHIREHDKGCDCDGNSRANFKNVQQAARNFFSHHCEENEESPDEPLLGFGIWKPQTIYVDLQVAKIDFTNDINGLLPYSGINYPRVTMEMIETFGEFETELRKRNSKLHDAIFQKDNDSKSIRRLVFTASALNGNEEIIQGVANVLQRRSADKNSASTRTPYYWELEDPIRRMKGRDTDGTFEKGACGVM</sequence>
<name>A0A4V3I3P9_9PEZI</name>
<accession>A0A4V3I3P9</accession>
<organism evidence="3 4">
    <name type="scientific">Colletotrichum sidae</name>
    <dbReference type="NCBI Taxonomy" id="1347389"/>
    <lineage>
        <taxon>Eukaryota</taxon>
        <taxon>Fungi</taxon>
        <taxon>Dikarya</taxon>
        <taxon>Ascomycota</taxon>
        <taxon>Pezizomycotina</taxon>
        <taxon>Sordariomycetes</taxon>
        <taxon>Hypocreomycetidae</taxon>
        <taxon>Glomerellales</taxon>
        <taxon>Glomerellaceae</taxon>
        <taxon>Colletotrichum</taxon>
        <taxon>Colletotrichum orbiculare species complex</taxon>
    </lineage>
</organism>
<evidence type="ECO:0000259" key="2">
    <source>
        <dbReference type="Pfam" id="PF20253"/>
    </source>
</evidence>
<dbReference type="PIRSF" id="PIRSF028035">
    <property type="entry name" value="UCP028035"/>
    <property type="match status" value="1"/>
</dbReference>
<protein>
    <recommendedName>
        <fullName evidence="2">DUF6604 domain-containing protein</fullName>
    </recommendedName>
</protein>
<reference evidence="3 4" key="1">
    <citation type="submission" date="2018-11" db="EMBL/GenBank/DDBJ databases">
        <title>Genome sequence and assembly of Colletotrichum sidae.</title>
        <authorList>
            <person name="Gan P."/>
            <person name="Shirasu K."/>
        </authorList>
    </citation>
    <scope>NUCLEOTIDE SEQUENCE [LARGE SCALE GENOMIC DNA]</scope>
    <source>
        <strain evidence="3 4">CBS 518.97</strain>
    </source>
</reference>